<feature type="coiled-coil region" evidence="1">
    <location>
        <begin position="157"/>
        <end position="191"/>
    </location>
</feature>
<accession>A0ABD1NGA7</accession>
<evidence type="ECO:0000256" key="1">
    <source>
        <dbReference type="SAM" id="Coils"/>
    </source>
</evidence>
<sequence length="229" mass="26803">MAYTFYHDFTLDSSCPSTLSPHLQHHYSQFHHQHPPQYQHFYQFCQHPNELQASQQDQLPCSGLVNCPQEDSIATPSFCKALNRVVADAKGEEQEVNKNYGELEAVYNNRKGGNEEKTCVEKSRDGGVMKKGRKRRKVEKEMDLMGAFFEESVQRVIKHQEGLRKRLLEEMERMEKEREEWEARWRVREAEIHERKAAVEARERELASSIVSTIQKISAQSFLLFSRNT</sequence>
<protein>
    <submittedName>
        <fullName evidence="2">Uncharacterized protein</fullName>
    </submittedName>
</protein>
<evidence type="ECO:0000313" key="2">
    <source>
        <dbReference type="EMBL" id="KAL2346593.1"/>
    </source>
</evidence>
<evidence type="ECO:0000313" key="3">
    <source>
        <dbReference type="Proteomes" id="UP001603857"/>
    </source>
</evidence>
<keyword evidence="3" id="KW-1185">Reference proteome</keyword>
<dbReference type="PANTHER" id="PTHR21654">
    <property type="entry name" value="FI21293P1"/>
    <property type="match status" value="1"/>
</dbReference>
<dbReference type="Proteomes" id="UP001603857">
    <property type="component" value="Unassembled WGS sequence"/>
</dbReference>
<gene>
    <name evidence="2" type="ORF">Fmac_000593</name>
</gene>
<comment type="caution">
    <text evidence="2">The sequence shown here is derived from an EMBL/GenBank/DDBJ whole genome shotgun (WGS) entry which is preliminary data.</text>
</comment>
<organism evidence="2 3">
    <name type="scientific">Flemingia macrophylla</name>
    <dbReference type="NCBI Taxonomy" id="520843"/>
    <lineage>
        <taxon>Eukaryota</taxon>
        <taxon>Viridiplantae</taxon>
        <taxon>Streptophyta</taxon>
        <taxon>Embryophyta</taxon>
        <taxon>Tracheophyta</taxon>
        <taxon>Spermatophyta</taxon>
        <taxon>Magnoliopsida</taxon>
        <taxon>eudicotyledons</taxon>
        <taxon>Gunneridae</taxon>
        <taxon>Pentapetalae</taxon>
        <taxon>rosids</taxon>
        <taxon>fabids</taxon>
        <taxon>Fabales</taxon>
        <taxon>Fabaceae</taxon>
        <taxon>Papilionoideae</taxon>
        <taxon>50 kb inversion clade</taxon>
        <taxon>NPAAA clade</taxon>
        <taxon>indigoferoid/millettioid clade</taxon>
        <taxon>Phaseoleae</taxon>
        <taxon>Flemingia</taxon>
    </lineage>
</organism>
<proteinExistence type="predicted"/>
<name>A0ABD1NGA7_9FABA</name>
<dbReference type="EMBL" id="JBGMDY010000001">
    <property type="protein sequence ID" value="KAL2346593.1"/>
    <property type="molecule type" value="Genomic_DNA"/>
</dbReference>
<keyword evidence="1" id="KW-0175">Coiled coil</keyword>
<dbReference type="PANTHER" id="PTHR21654:SF31">
    <property type="entry name" value="OS02G0104500 PROTEIN"/>
    <property type="match status" value="1"/>
</dbReference>
<reference evidence="2 3" key="1">
    <citation type="submission" date="2024-08" db="EMBL/GenBank/DDBJ databases">
        <title>Insights into the chromosomal genome structure of Flemingia macrophylla.</title>
        <authorList>
            <person name="Ding Y."/>
            <person name="Zhao Y."/>
            <person name="Bi W."/>
            <person name="Wu M."/>
            <person name="Zhao G."/>
            <person name="Gong Y."/>
            <person name="Li W."/>
            <person name="Zhang P."/>
        </authorList>
    </citation>
    <scope>NUCLEOTIDE SEQUENCE [LARGE SCALE GENOMIC DNA]</scope>
    <source>
        <strain evidence="2">DYQJB</strain>
        <tissue evidence="2">Leaf</tissue>
    </source>
</reference>
<dbReference type="AlphaFoldDB" id="A0ABD1NGA7"/>